<dbReference type="EMBL" id="KI392075">
    <property type="protein sequence ID" value="ERN19130.1"/>
    <property type="molecule type" value="Genomic_DNA"/>
</dbReference>
<protein>
    <recommendedName>
        <fullName evidence="2">25S rRNA (uridine-N(3))-methyltransferase BMT5-like domain-containing protein</fullName>
    </recommendedName>
</protein>
<evidence type="ECO:0000313" key="3">
    <source>
        <dbReference type="EMBL" id="ERN19130.1"/>
    </source>
</evidence>
<evidence type="ECO:0000259" key="2">
    <source>
        <dbReference type="Pfam" id="PF10354"/>
    </source>
</evidence>
<accession>U5DAA5</accession>
<dbReference type="Pfam" id="PF10354">
    <property type="entry name" value="BMT5-like"/>
    <property type="match status" value="1"/>
</dbReference>
<organism evidence="3 4">
    <name type="scientific">Amborella trichopoda</name>
    <dbReference type="NCBI Taxonomy" id="13333"/>
    <lineage>
        <taxon>Eukaryota</taxon>
        <taxon>Viridiplantae</taxon>
        <taxon>Streptophyta</taxon>
        <taxon>Embryophyta</taxon>
        <taxon>Tracheophyta</taxon>
        <taxon>Spermatophyta</taxon>
        <taxon>Magnoliopsida</taxon>
        <taxon>Amborellales</taxon>
        <taxon>Amborellaceae</taxon>
        <taxon>Amborella</taxon>
    </lineage>
</organism>
<feature type="compositionally biased region" description="Basic and acidic residues" evidence="1">
    <location>
        <begin position="432"/>
        <end position="447"/>
    </location>
</feature>
<proteinExistence type="predicted"/>
<dbReference type="GO" id="GO:0070475">
    <property type="term" value="P:rRNA base methylation"/>
    <property type="evidence" value="ECO:0000318"/>
    <property type="project" value="GO_Central"/>
</dbReference>
<dbReference type="InterPro" id="IPR019446">
    <property type="entry name" value="BMT5-like"/>
</dbReference>
<dbReference type="Gramene" id="ERN19130">
    <property type="protein sequence ID" value="ERN19130"/>
    <property type="gene ID" value="AMTR_s00061p00154450"/>
</dbReference>
<dbReference type="PANTHER" id="PTHR11538">
    <property type="entry name" value="PHENYLALANYL-TRNA SYNTHETASE"/>
    <property type="match status" value="1"/>
</dbReference>
<dbReference type="GO" id="GO:0070042">
    <property type="term" value="F:rRNA (uridine-N3-)-methyltransferase activity"/>
    <property type="evidence" value="ECO:0000318"/>
    <property type="project" value="GO_Central"/>
</dbReference>
<reference evidence="4" key="1">
    <citation type="journal article" date="2013" name="Science">
        <title>The Amborella genome and the evolution of flowering plants.</title>
        <authorList>
            <consortium name="Amborella Genome Project"/>
        </authorList>
    </citation>
    <scope>NUCLEOTIDE SEQUENCE [LARGE SCALE GENOMIC DNA]</scope>
</reference>
<evidence type="ECO:0000256" key="1">
    <source>
        <dbReference type="SAM" id="MobiDB-lite"/>
    </source>
</evidence>
<dbReference type="Proteomes" id="UP000017836">
    <property type="component" value="Unassembled WGS sequence"/>
</dbReference>
<dbReference type="eggNOG" id="KOG4174">
    <property type="taxonomic scope" value="Eukaryota"/>
</dbReference>
<sequence length="520" mass="59750">MKNIREGSHQTLHARNTRSGGLQTENKWVVVAMEGETRVADVKKIKHYWSSHKILLVGEGDFSFSLSLARAFGSGANMVATSHDTREMLETKHETAVGNVEEIEKLGCLVLHGIDASEMSENEVLKPMKFDRIVFNFPHAGYHTRWEHQKYQIKLHRRVVKGFFKNAGLMLEKNGETHITHKIAYPFCKWKVEKLAQKSGLILKEECIFSREDYPGYINKRGDGRRKLHMPISGDVGIVRGGSPKFQCFVIPRNPETLPTNQPFRRMIPRLQLNDQPLGPMSHPLPMTTPETRFSGISDTKIVCSMVQKLRQCSCNIKAFAKENSNWYIPLCLSSHKKPQLSQGSALIKLQDFHQPTMEHIHKKNVFPGMPKNLSNKVNPLSLPQHFNFEFQSFYSRFQTKFHFDESSLISQEDFPDHGERPSHFVQNVSEPKSEASFRDSDLEASQKHRSFSRGSEESLFSLDLNERTYRSSLDSVQVQAFEDSDVVETRRNLSMQLPEMVSRSPEKLTSRNWLDNYIK</sequence>
<dbReference type="GO" id="GO:0005737">
    <property type="term" value="C:cytoplasm"/>
    <property type="evidence" value="ECO:0000318"/>
    <property type="project" value="GO_Central"/>
</dbReference>
<dbReference type="HOGENOM" id="CLU_524157_0_0_1"/>
<gene>
    <name evidence="3" type="ORF">AMTR_s00061p00154450</name>
</gene>
<feature type="domain" description="25S rRNA (uridine-N(3))-methyltransferase BMT5-like" evidence="2">
    <location>
        <begin position="55"/>
        <end position="221"/>
    </location>
</feature>
<evidence type="ECO:0000313" key="4">
    <source>
        <dbReference type="Proteomes" id="UP000017836"/>
    </source>
</evidence>
<name>U5DAA5_AMBTC</name>
<dbReference type="AlphaFoldDB" id="U5DAA5"/>
<dbReference type="PANTHER" id="PTHR11538:SF26">
    <property type="entry name" value="FERREDOXIN-FOLD ANTICODON-BINDING DOMAIN-CONTAINING PROTEIN 1"/>
    <property type="match status" value="1"/>
</dbReference>
<feature type="region of interest" description="Disordered" evidence="1">
    <location>
        <begin position="413"/>
        <end position="451"/>
    </location>
</feature>
<keyword evidence="4" id="KW-1185">Reference proteome</keyword>
<dbReference type="STRING" id="13333.U5DAA5"/>